<reference evidence="2" key="1">
    <citation type="submission" date="2022-11" db="UniProtKB">
        <authorList>
            <consortium name="WormBaseParasite"/>
        </authorList>
    </citation>
    <scope>IDENTIFICATION</scope>
</reference>
<accession>A0AC34QU30</accession>
<dbReference type="Proteomes" id="UP000887576">
    <property type="component" value="Unplaced"/>
</dbReference>
<evidence type="ECO:0000313" key="2">
    <source>
        <dbReference type="WBParaSite" id="JU765_v2.g19222.t1"/>
    </source>
</evidence>
<sequence>MKDGPNAKINALSTLFLDEPKLSIRTPLLLPRGENLVTEAKRDVEVKWMCEIGRELDLGLDTVGAAVSIFDHILTNLSVRFKYANCVATTALYIAIKLLEESLDSIALEDVLADFQVNYSIQEVLRMERIILSQLDWQLQFPSVERFVFLMLAQLDNVIYVESNDLRKRIEDLLCNWNLMSSYRPSVLASSLITVMANEDENGLIGLKVMARMTQKFGIDRNELRQCSSCLEDLFYDASDKEN</sequence>
<proteinExistence type="predicted"/>
<dbReference type="WBParaSite" id="JU765_v2.g19222.t1">
    <property type="protein sequence ID" value="JU765_v2.g19222.t1"/>
    <property type="gene ID" value="JU765_v2.g19222"/>
</dbReference>
<organism evidence="1 2">
    <name type="scientific">Panagrolaimus sp. JU765</name>
    <dbReference type="NCBI Taxonomy" id="591449"/>
    <lineage>
        <taxon>Eukaryota</taxon>
        <taxon>Metazoa</taxon>
        <taxon>Ecdysozoa</taxon>
        <taxon>Nematoda</taxon>
        <taxon>Chromadorea</taxon>
        <taxon>Rhabditida</taxon>
        <taxon>Tylenchina</taxon>
        <taxon>Panagrolaimomorpha</taxon>
        <taxon>Panagrolaimoidea</taxon>
        <taxon>Panagrolaimidae</taxon>
        <taxon>Panagrolaimus</taxon>
    </lineage>
</organism>
<protein>
    <submittedName>
        <fullName evidence="2">Cyclin-like domain-containing protein</fullName>
    </submittedName>
</protein>
<name>A0AC34QU30_9BILA</name>
<evidence type="ECO:0000313" key="1">
    <source>
        <dbReference type="Proteomes" id="UP000887576"/>
    </source>
</evidence>